<dbReference type="Pfam" id="PF02283">
    <property type="entry name" value="CobU"/>
    <property type="match status" value="1"/>
</dbReference>
<evidence type="ECO:0000256" key="1">
    <source>
        <dbReference type="ARBA" id="ARBA00000312"/>
    </source>
</evidence>
<keyword evidence="14" id="KW-0067">ATP-binding</keyword>
<dbReference type="InterPro" id="IPR027417">
    <property type="entry name" value="P-loop_NTPase"/>
</dbReference>
<evidence type="ECO:0000313" key="19">
    <source>
        <dbReference type="Proteomes" id="UP001597227"/>
    </source>
</evidence>
<comment type="catalytic activity">
    <reaction evidence="2">
        <text>adenosylcob(III)inamide phosphate + GTP + H(+) = adenosylcob(III)inamide-GDP + diphosphate</text>
        <dbReference type="Rhea" id="RHEA:22712"/>
        <dbReference type="ChEBI" id="CHEBI:15378"/>
        <dbReference type="ChEBI" id="CHEBI:33019"/>
        <dbReference type="ChEBI" id="CHEBI:37565"/>
        <dbReference type="ChEBI" id="CHEBI:58502"/>
        <dbReference type="ChEBI" id="CHEBI:60487"/>
        <dbReference type="EC" id="2.7.7.62"/>
    </reaction>
</comment>
<evidence type="ECO:0000256" key="7">
    <source>
        <dbReference type="ARBA" id="ARBA00007490"/>
    </source>
</evidence>
<evidence type="ECO:0000256" key="10">
    <source>
        <dbReference type="ARBA" id="ARBA00022573"/>
    </source>
</evidence>
<comment type="pathway">
    <text evidence="6">Cofactor biosynthesis; adenosylcobalamin biosynthesis; adenosylcobalamin from cob(II)yrinate a,c-diamide: step 5/7.</text>
</comment>
<comment type="caution">
    <text evidence="18">The sequence shown here is derived from an EMBL/GenBank/DDBJ whole genome shotgun (WGS) entry which is preliminary data.</text>
</comment>
<name>A0ABW4MV61_9BACI</name>
<evidence type="ECO:0000256" key="12">
    <source>
        <dbReference type="ARBA" id="ARBA00022741"/>
    </source>
</evidence>
<keyword evidence="10" id="KW-0169">Cobalamin biosynthesis</keyword>
<gene>
    <name evidence="18" type="ORF">ACFSFW_23610</name>
</gene>
<organism evidence="18 19">
    <name type="scientific">Fredinandcohnia salidurans</name>
    <dbReference type="NCBI Taxonomy" id="2595041"/>
    <lineage>
        <taxon>Bacteria</taxon>
        <taxon>Bacillati</taxon>
        <taxon>Bacillota</taxon>
        <taxon>Bacilli</taxon>
        <taxon>Bacillales</taxon>
        <taxon>Bacillaceae</taxon>
        <taxon>Fredinandcohnia</taxon>
    </lineage>
</organism>
<evidence type="ECO:0000256" key="3">
    <source>
        <dbReference type="ARBA" id="ARBA00001522"/>
    </source>
</evidence>
<dbReference type="EC" id="2.7.1.156" evidence="8"/>
<dbReference type="GO" id="GO:0016301">
    <property type="term" value="F:kinase activity"/>
    <property type="evidence" value="ECO:0007669"/>
    <property type="project" value="UniProtKB-KW"/>
</dbReference>
<evidence type="ECO:0000256" key="8">
    <source>
        <dbReference type="ARBA" id="ARBA00012016"/>
    </source>
</evidence>
<dbReference type="Proteomes" id="UP001597227">
    <property type="component" value="Unassembled WGS sequence"/>
</dbReference>
<evidence type="ECO:0000313" key="18">
    <source>
        <dbReference type="EMBL" id="MFD1781638.1"/>
    </source>
</evidence>
<evidence type="ECO:0000256" key="11">
    <source>
        <dbReference type="ARBA" id="ARBA00022679"/>
    </source>
</evidence>
<dbReference type="EC" id="2.7.7.62" evidence="9"/>
<dbReference type="SUPFAM" id="SSF52540">
    <property type="entry name" value="P-loop containing nucleoside triphosphate hydrolases"/>
    <property type="match status" value="1"/>
</dbReference>
<keyword evidence="12" id="KW-0547">Nucleotide-binding</keyword>
<dbReference type="InterPro" id="IPR003203">
    <property type="entry name" value="CobU/CobP"/>
</dbReference>
<comment type="similarity">
    <text evidence="7">Belongs to the CobU/CobP family.</text>
</comment>
<evidence type="ECO:0000256" key="17">
    <source>
        <dbReference type="ARBA" id="ARBA00030571"/>
    </source>
</evidence>
<dbReference type="Gene3D" id="3.40.50.300">
    <property type="entry name" value="P-loop containing nucleotide triphosphate hydrolases"/>
    <property type="match status" value="1"/>
</dbReference>
<keyword evidence="11" id="KW-0808">Transferase</keyword>
<protein>
    <recommendedName>
        <fullName evidence="16">Adenosylcobinamide kinase</fullName>
        <ecNumber evidence="8">2.7.1.156</ecNumber>
        <ecNumber evidence="9">2.7.7.62</ecNumber>
    </recommendedName>
    <alternativeName>
        <fullName evidence="17">Adenosylcobinamide-phosphate guanylyltransferase</fullName>
    </alternativeName>
</protein>
<sequence length="142" mass="16693">MQLVIGGAFAGKRKIVREKYERCSWASAYMGDSLSNWKMKWENDTTLVVEGWEKWIEHELANRKNMNEIRSDFSHLFQAFDVEEKKRNMPIVLIMLEVGRGIVPIQKNDRLLRDVMGWIAQDAVKMSDEVVYVWNGLCKRLK</sequence>
<evidence type="ECO:0000256" key="15">
    <source>
        <dbReference type="ARBA" id="ARBA00023134"/>
    </source>
</evidence>
<dbReference type="RefSeq" id="WP_388042065.1">
    <property type="nucleotide sequence ID" value="NZ_JBHUEK010000034.1"/>
</dbReference>
<keyword evidence="13 18" id="KW-0418">Kinase</keyword>
<reference evidence="19" key="1">
    <citation type="journal article" date="2019" name="Int. J. Syst. Evol. Microbiol.">
        <title>The Global Catalogue of Microorganisms (GCM) 10K type strain sequencing project: providing services to taxonomists for standard genome sequencing and annotation.</title>
        <authorList>
            <consortium name="The Broad Institute Genomics Platform"/>
            <consortium name="The Broad Institute Genome Sequencing Center for Infectious Disease"/>
            <person name="Wu L."/>
            <person name="Ma J."/>
        </authorList>
    </citation>
    <scope>NUCLEOTIDE SEQUENCE [LARGE SCALE GENOMIC DNA]</scope>
    <source>
        <strain evidence="19">CCUG 15531</strain>
    </source>
</reference>
<comment type="function">
    <text evidence="4">Catalyzes ATP-dependent phosphorylation of adenosylcobinamide and addition of GMP to adenosylcobinamide phosphate.</text>
</comment>
<dbReference type="EMBL" id="JBHUEK010000034">
    <property type="protein sequence ID" value="MFD1781638.1"/>
    <property type="molecule type" value="Genomic_DNA"/>
</dbReference>
<keyword evidence="19" id="KW-1185">Reference proteome</keyword>
<evidence type="ECO:0000256" key="2">
    <source>
        <dbReference type="ARBA" id="ARBA00000711"/>
    </source>
</evidence>
<keyword evidence="15" id="KW-0342">GTP-binding</keyword>
<proteinExistence type="inferred from homology"/>
<evidence type="ECO:0000256" key="16">
    <source>
        <dbReference type="ARBA" id="ARBA00029570"/>
    </source>
</evidence>
<dbReference type="GO" id="GO:0016779">
    <property type="term" value="F:nucleotidyltransferase activity"/>
    <property type="evidence" value="ECO:0007669"/>
    <property type="project" value="UniProtKB-KW"/>
</dbReference>
<evidence type="ECO:0000256" key="4">
    <source>
        <dbReference type="ARBA" id="ARBA00003889"/>
    </source>
</evidence>
<evidence type="ECO:0000256" key="13">
    <source>
        <dbReference type="ARBA" id="ARBA00022777"/>
    </source>
</evidence>
<evidence type="ECO:0000256" key="5">
    <source>
        <dbReference type="ARBA" id="ARBA00004692"/>
    </source>
</evidence>
<evidence type="ECO:0000256" key="14">
    <source>
        <dbReference type="ARBA" id="ARBA00022840"/>
    </source>
</evidence>
<dbReference type="PANTHER" id="PTHR34848:SF1">
    <property type="entry name" value="BIFUNCTIONAL ADENOSYLCOBALAMIN BIOSYNTHESIS PROTEIN COBU"/>
    <property type="match status" value="1"/>
</dbReference>
<accession>A0ABW4MV61</accession>
<evidence type="ECO:0000256" key="9">
    <source>
        <dbReference type="ARBA" id="ARBA00012523"/>
    </source>
</evidence>
<dbReference type="PANTHER" id="PTHR34848">
    <property type="match status" value="1"/>
</dbReference>
<comment type="catalytic activity">
    <reaction evidence="1">
        <text>adenosylcob(III)inamide + ATP = adenosylcob(III)inamide phosphate + ADP + H(+)</text>
        <dbReference type="Rhea" id="RHEA:15769"/>
        <dbReference type="ChEBI" id="CHEBI:2480"/>
        <dbReference type="ChEBI" id="CHEBI:15378"/>
        <dbReference type="ChEBI" id="CHEBI:30616"/>
        <dbReference type="ChEBI" id="CHEBI:58502"/>
        <dbReference type="ChEBI" id="CHEBI:456216"/>
        <dbReference type="EC" id="2.7.1.156"/>
    </reaction>
</comment>
<evidence type="ECO:0000256" key="6">
    <source>
        <dbReference type="ARBA" id="ARBA00005159"/>
    </source>
</evidence>
<keyword evidence="18" id="KW-0548">Nucleotidyltransferase</keyword>
<comment type="pathway">
    <text evidence="5">Cofactor biosynthesis; adenosylcobalamin biosynthesis; adenosylcobalamin from cob(II)yrinate a,c-diamide: step 6/7.</text>
</comment>
<comment type="catalytic activity">
    <reaction evidence="3">
        <text>adenosylcob(III)inamide + GTP = adenosylcob(III)inamide phosphate + GDP + H(+)</text>
        <dbReference type="Rhea" id="RHEA:15765"/>
        <dbReference type="ChEBI" id="CHEBI:2480"/>
        <dbReference type="ChEBI" id="CHEBI:15378"/>
        <dbReference type="ChEBI" id="CHEBI:37565"/>
        <dbReference type="ChEBI" id="CHEBI:58189"/>
        <dbReference type="ChEBI" id="CHEBI:58502"/>
        <dbReference type="EC" id="2.7.1.156"/>
    </reaction>
</comment>